<evidence type="ECO:0000256" key="2">
    <source>
        <dbReference type="SAM" id="SignalP"/>
    </source>
</evidence>
<dbReference type="Proteomes" id="UP000323505">
    <property type="component" value="Unassembled WGS sequence"/>
</dbReference>
<sequence>MQSTKLARTVGVSALALTALATPAMAEAPPAAPASHVTVKQAGAGTPAATPLSTRRLSKRCTRPRDKRFTVSYSPGRASTTFYFNNHCSHKSYIKIKVHVPGTGNVTACIRVNPRTHGRKKIWHVGGSVGRVRLAHC</sequence>
<evidence type="ECO:0000313" key="4">
    <source>
        <dbReference type="Proteomes" id="UP000323505"/>
    </source>
</evidence>
<feature type="signal peptide" evidence="2">
    <location>
        <begin position="1"/>
        <end position="26"/>
    </location>
</feature>
<feature type="region of interest" description="Disordered" evidence="1">
    <location>
        <begin position="36"/>
        <end position="61"/>
    </location>
</feature>
<proteinExistence type="predicted"/>
<protein>
    <submittedName>
        <fullName evidence="3">Uncharacterized protein</fullName>
    </submittedName>
</protein>
<dbReference type="EMBL" id="VSRQ01000003">
    <property type="protein sequence ID" value="TYK49517.1"/>
    <property type="molecule type" value="Genomic_DNA"/>
</dbReference>
<comment type="caution">
    <text evidence="3">The sequence shown here is derived from an EMBL/GenBank/DDBJ whole genome shotgun (WGS) entry which is preliminary data.</text>
</comment>
<gene>
    <name evidence="3" type="ORF">FXF68_17390</name>
</gene>
<evidence type="ECO:0000256" key="1">
    <source>
        <dbReference type="SAM" id="MobiDB-lite"/>
    </source>
</evidence>
<keyword evidence="4" id="KW-1185">Reference proteome</keyword>
<evidence type="ECO:0000313" key="3">
    <source>
        <dbReference type="EMBL" id="TYK49517.1"/>
    </source>
</evidence>
<name>A0A5D3FKZ3_9ACTN</name>
<accession>A0A5D3FKZ3</accession>
<keyword evidence="2" id="KW-0732">Signal</keyword>
<organism evidence="3 4">
    <name type="scientific">Actinomadura decatromicini</name>
    <dbReference type="NCBI Taxonomy" id="2604572"/>
    <lineage>
        <taxon>Bacteria</taxon>
        <taxon>Bacillati</taxon>
        <taxon>Actinomycetota</taxon>
        <taxon>Actinomycetes</taxon>
        <taxon>Streptosporangiales</taxon>
        <taxon>Thermomonosporaceae</taxon>
        <taxon>Actinomadura</taxon>
    </lineage>
</organism>
<dbReference type="RefSeq" id="WP_148760336.1">
    <property type="nucleotide sequence ID" value="NZ_VSRQ01000003.1"/>
</dbReference>
<feature type="chain" id="PRO_5022972006" evidence="2">
    <location>
        <begin position="27"/>
        <end position="137"/>
    </location>
</feature>
<dbReference type="AlphaFoldDB" id="A0A5D3FKZ3"/>
<reference evidence="3 4" key="1">
    <citation type="submission" date="2019-08" db="EMBL/GenBank/DDBJ databases">
        <title>Actinomadura sp. nov. CYP1-5 isolated from mountain soil.</title>
        <authorList>
            <person name="Songsumanus A."/>
            <person name="Kuncharoen N."/>
            <person name="Kudo T."/>
            <person name="Yuki M."/>
            <person name="Igarashi Y."/>
            <person name="Tanasupawat S."/>
        </authorList>
    </citation>
    <scope>NUCLEOTIDE SEQUENCE [LARGE SCALE GENOMIC DNA]</scope>
    <source>
        <strain evidence="3 4">CYP1-5</strain>
    </source>
</reference>